<accession>A0A5E5AH66</accession>
<reference evidence="2 3" key="1">
    <citation type="submission" date="2019-08" db="EMBL/GenBank/DDBJ databases">
        <authorList>
            <person name="Peeters C."/>
        </authorList>
    </citation>
    <scope>NUCLEOTIDE SEQUENCE [LARGE SCALE GENOMIC DNA]</scope>
    <source>
        <strain evidence="2 3">LMG 31118</strain>
    </source>
</reference>
<proteinExistence type="predicted"/>
<dbReference type="Pfam" id="PF07273">
    <property type="entry name" value="DUF1439"/>
    <property type="match status" value="1"/>
</dbReference>
<evidence type="ECO:0000313" key="3">
    <source>
        <dbReference type="Proteomes" id="UP000414136"/>
    </source>
</evidence>
<evidence type="ECO:0000256" key="1">
    <source>
        <dbReference type="SAM" id="MobiDB-lite"/>
    </source>
</evidence>
<dbReference type="EMBL" id="CABPSQ010000011">
    <property type="protein sequence ID" value="VVE72924.1"/>
    <property type="molecule type" value="Genomic_DNA"/>
</dbReference>
<dbReference type="AlphaFoldDB" id="A0A5E5AH66"/>
<dbReference type="InterPro" id="IPR010835">
    <property type="entry name" value="DUF1439"/>
</dbReference>
<organism evidence="2 3">
    <name type="scientific">Pandoraea captiosa</name>
    <dbReference type="NCBI Taxonomy" id="2508302"/>
    <lineage>
        <taxon>Bacteria</taxon>
        <taxon>Pseudomonadati</taxon>
        <taxon>Pseudomonadota</taxon>
        <taxon>Betaproteobacteria</taxon>
        <taxon>Burkholderiales</taxon>
        <taxon>Burkholderiaceae</taxon>
        <taxon>Pandoraea</taxon>
    </lineage>
</organism>
<keyword evidence="3" id="KW-1185">Reference proteome</keyword>
<protein>
    <recommendedName>
        <fullName evidence="4">DUF1439 domain-containing protein</fullName>
    </recommendedName>
</protein>
<dbReference type="Proteomes" id="UP000414136">
    <property type="component" value="Unassembled WGS sequence"/>
</dbReference>
<gene>
    <name evidence="2" type="ORF">PCA31118_04355</name>
</gene>
<name>A0A5E5AH66_9BURK</name>
<sequence>MPGTRDMTSQRDTRSSRRTGKTHHTDHTDHTDHTHIILPDDPTDAGAEASVLRFSRRDSLRLVVGGWLGLALTPWMRPALAAYNIWTGEYTMTRKEIESAVDKRFPTTLNYGQLLSVELTHPQIGFNPQANRVNTQVDAQVQNVLLQGQPLKGVLAISSALKYDPVRRAVLLDNPSVERVDVNGMPPTYGQQLTAIGGTVAQQVLNQYPIYTFKPEQLKYGGRDVEPGAITVLPDGIKVEVKTK</sequence>
<evidence type="ECO:0000313" key="2">
    <source>
        <dbReference type="EMBL" id="VVE72924.1"/>
    </source>
</evidence>
<dbReference type="Gene3D" id="3.15.10.40">
    <property type="entry name" value="Uncharacterised protein PF07273, DUF1439"/>
    <property type="match status" value="1"/>
</dbReference>
<evidence type="ECO:0008006" key="4">
    <source>
        <dbReference type="Google" id="ProtNLM"/>
    </source>
</evidence>
<feature type="region of interest" description="Disordered" evidence="1">
    <location>
        <begin position="1"/>
        <end position="42"/>
    </location>
</feature>
<feature type="compositionally biased region" description="Basic and acidic residues" evidence="1">
    <location>
        <begin position="23"/>
        <end position="35"/>
    </location>
</feature>